<name>A0A9P5SHK3_9FUNG</name>
<accession>A0A9P5SHK3</accession>
<dbReference type="PANTHER" id="PTHR34826">
    <property type="entry name" value="UPF0590 PROTEIN C409.17C"/>
    <property type="match status" value="1"/>
</dbReference>
<feature type="region of interest" description="Disordered" evidence="1">
    <location>
        <begin position="143"/>
        <end position="180"/>
    </location>
</feature>
<comment type="caution">
    <text evidence="3">The sequence shown here is derived from an EMBL/GenBank/DDBJ whole genome shotgun (WGS) entry which is preliminary data.</text>
</comment>
<feature type="domain" description="Domain of unknown function at the cortex 1" evidence="2">
    <location>
        <begin position="306"/>
        <end position="408"/>
    </location>
</feature>
<feature type="region of interest" description="Disordered" evidence="1">
    <location>
        <begin position="239"/>
        <end position="265"/>
    </location>
</feature>
<dbReference type="PANTHER" id="PTHR34826:SF2">
    <property type="entry name" value="UPF0590 PROTEIN C409.17C"/>
    <property type="match status" value="1"/>
</dbReference>
<organism evidence="3 4">
    <name type="scientific">Podila minutissima</name>
    <dbReference type="NCBI Taxonomy" id="64525"/>
    <lineage>
        <taxon>Eukaryota</taxon>
        <taxon>Fungi</taxon>
        <taxon>Fungi incertae sedis</taxon>
        <taxon>Mucoromycota</taxon>
        <taxon>Mortierellomycotina</taxon>
        <taxon>Mortierellomycetes</taxon>
        <taxon>Mortierellales</taxon>
        <taxon>Mortierellaceae</taxon>
        <taxon>Podila</taxon>
    </lineage>
</organism>
<dbReference type="InterPro" id="IPR013897">
    <property type="entry name" value="Duc1"/>
</dbReference>
<sequence>MVKLRVSVGGSYTDLAIVNCNDEFHPIEFDGPEFQGRAMVRIKDFVGITNDGSEPVHDNDYFKGRNRRFSLQVEGRFKQKWDGDQVYFGTDFERSVDLPDGFEMMLKIARYIDPVVRTSLTKDGKPWILSPLVSSINTMAAWKPQDDNLPSPPLTPRQSTDMSHGLLNESHSSSSSSSSSMWGFLGLGKKRNKRSSVMSNSSTDIYGSYNNSPNPSQLNIAGSHSSTFYGDSPNHAHFNVGSRSSTFPSTSSDSPNPSHFSAGSNSGIFNDAGSLGSSTTSSDWATTPNSAAEIAAVGTQDEVTAALGHWRQHLDEDTTFFMPHKPSMSTPQRRKHFQSEQHRKKFVFRPELVHGFEFFSPHMDFNTFDIRMGLSMNIWKYLAGQPVRYTCRTLGGEIVFWAVQFELVD</sequence>
<proteinExistence type="predicted"/>
<dbReference type="AlphaFoldDB" id="A0A9P5SHK3"/>
<protein>
    <recommendedName>
        <fullName evidence="2">Domain of unknown function at the cortex 1 domain-containing protein</fullName>
    </recommendedName>
</protein>
<feature type="compositionally biased region" description="Low complexity" evidence="1">
    <location>
        <begin position="242"/>
        <end position="261"/>
    </location>
</feature>
<dbReference type="EMBL" id="JAAAUY010000444">
    <property type="protein sequence ID" value="KAF9329837.1"/>
    <property type="molecule type" value="Genomic_DNA"/>
</dbReference>
<keyword evidence="4" id="KW-1185">Reference proteome</keyword>
<evidence type="ECO:0000256" key="1">
    <source>
        <dbReference type="SAM" id="MobiDB-lite"/>
    </source>
</evidence>
<evidence type="ECO:0000313" key="4">
    <source>
        <dbReference type="Proteomes" id="UP000696485"/>
    </source>
</evidence>
<reference evidence="3" key="1">
    <citation type="journal article" date="2020" name="Fungal Divers.">
        <title>Resolving the Mortierellaceae phylogeny through synthesis of multi-gene phylogenetics and phylogenomics.</title>
        <authorList>
            <person name="Vandepol N."/>
            <person name="Liber J."/>
            <person name="Desiro A."/>
            <person name="Na H."/>
            <person name="Kennedy M."/>
            <person name="Barry K."/>
            <person name="Grigoriev I.V."/>
            <person name="Miller A.N."/>
            <person name="O'Donnell K."/>
            <person name="Stajich J.E."/>
            <person name="Bonito G."/>
        </authorList>
    </citation>
    <scope>NUCLEOTIDE SEQUENCE</scope>
    <source>
        <strain evidence="3">NVP1</strain>
    </source>
</reference>
<dbReference type="Pfam" id="PF08588">
    <property type="entry name" value="Duc1"/>
    <property type="match status" value="2"/>
</dbReference>
<dbReference type="Proteomes" id="UP000696485">
    <property type="component" value="Unassembled WGS sequence"/>
</dbReference>
<evidence type="ECO:0000313" key="3">
    <source>
        <dbReference type="EMBL" id="KAF9329837.1"/>
    </source>
</evidence>
<gene>
    <name evidence="3" type="ORF">BG006_007153</name>
</gene>
<feature type="domain" description="Domain of unknown function at the cortex 1" evidence="2">
    <location>
        <begin position="3"/>
        <end position="206"/>
    </location>
</feature>
<feature type="compositionally biased region" description="Low complexity" evidence="1">
    <location>
        <begin position="170"/>
        <end position="180"/>
    </location>
</feature>
<evidence type="ECO:0000259" key="2">
    <source>
        <dbReference type="Pfam" id="PF08588"/>
    </source>
</evidence>